<comment type="caution">
    <text evidence="1">The sequence shown here is derived from an EMBL/GenBank/DDBJ whole genome shotgun (WGS) entry which is preliminary data.</text>
</comment>
<dbReference type="SUPFAM" id="SSF103647">
    <property type="entry name" value="TSP type-3 repeat"/>
    <property type="match status" value="1"/>
</dbReference>
<organism evidence="1 2">
    <name type="scientific">Gilvimarinus gilvus</name>
    <dbReference type="NCBI Taxonomy" id="3058038"/>
    <lineage>
        <taxon>Bacteria</taxon>
        <taxon>Pseudomonadati</taxon>
        <taxon>Pseudomonadota</taxon>
        <taxon>Gammaproteobacteria</taxon>
        <taxon>Cellvibrionales</taxon>
        <taxon>Cellvibrionaceae</taxon>
        <taxon>Gilvimarinus</taxon>
    </lineage>
</organism>
<gene>
    <name evidence="1" type="ORF">SCD92_00685</name>
</gene>
<dbReference type="PANTHER" id="PTHR39431">
    <property type="entry name" value="FRPA/C-RELATED PROTEIN"/>
    <property type="match status" value="1"/>
</dbReference>
<accession>A0ABU4RSJ6</accession>
<reference evidence="1 2" key="1">
    <citation type="submission" date="2023-11" db="EMBL/GenBank/DDBJ databases">
        <title>Gilvimarinus fulvus sp. nov., isolated from the surface of Kelp.</title>
        <authorList>
            <person name="Sun Y.Y."/>
            <person name="Gong Y."/>
            <person name="Du Z.J."/>
        </authorList>
    </citation>
    <scope>NUCLEOTIDE SEQUENCE [LARGE SCALE GENOMIC DNA]</scope>
    <source>
        <strain evidence="1 2">SDUM040013</strain>
    </source>
</reference>
<dbReference type="PANTHER" id="PTHR39431:SF1">
    <property type="entry name" value="FRPA_C-RELATED PROTEIN"/>
    <property type="match status" value="1"/>
</dbReference>
<dbReference type="InterPro" id="IPR028974">
    <property type="entry name" value="TSP_type-3_rpt"/>
</dbReference>
<evidence type="ECO:0000313" key="2">
    <source>
        <dbReference type="Proteomes" id="UP001273505"/>
    </source>
</evidence>
<name>A0ABU4RSJ6_9GAMM</name>
<proteinExistence type="predicted"/>
<dbReference type="EMBL" id="JAXAFO010000001">
    <property type="protein sequence ID" value="MDX6847852.1"/>
    <property type="molecule type" value="Genomic_DNA"/>
</dbReference>
<evidence type="ECO:0008006" key="3">
    <source>
        <dbReference type="Google" id="ProtNLM"/>
    </source>
</evidence>
<keyword evidence="2" id="KW-1185">Reference proteome</keyword>
<sequence length="353" mass="38455">MYIHAASLHLEASYSARTSIETHERFDLRFSTPGAIPERRSLAPMPERQGRPDLSQAGSLLRLERQTVSFDAQPLSANDRLQISIIQELYRQITGRRMQIGAPRFTEPGVAFTLDIPIFGSSSTSAGDIASGVGMIYERTQIHRESARLQVRAAGQVTTGDGQVFDIRTALNMSRDFERRETLSVRIGDAALIDPLVINFDGFGARLSDREFEFDLDSDGTVDHLASLAAGSGYLALDRNGDGIVNNGRELFGPSTGRGFAELAEFDSDGNGFIDEADAVYDKLRIWRRFADGSQQLMALGEAGVGAIYLGHVTSPFSLKNADNETLGEIASTSIYLREDGTSGVVQQVNLAV</sequence>
<dbReference type="Proteomes" id="UP001273505">
    <property type="component" value="Unassembled WGS sequence"/>
</dbReference>
<dbReference type="RefSeq" id="WP_302724452.1">
    <property type="nucleotide sequence ID" value="NZ_JAULRU010000797.1"/>
</dbReference>
<evidence type="ECO:0000313" key="1">
    <source>
        <dbReference type="EMBL" id="MDX6847852.1"/>
    </source>
</evidence>
<protein>
    <recommendedName>
        <fullName evidence="3">Haemolysin-type calcium binding-related domain-containing protein</fullName>
    </recommendedName>
</protein>